<keyword evidence="1" id="KW-0949">S-adenosyl-L-methionine</keyword>
<feature type="domain" description="Radical SAM core" evidence="5">
    <location>
        <begin position="390"/>
        <end position="604"/>
    </location>
</feature>
<evidence type="ECO:0000256" key="2">
    <source>
        <dbReference type="ARBA" id="ARBA00022723"/>
    </source>
</evidence>
<keyword evidence="4" id="KW-0411">Iron-sulfur</keyword>
<dbReference type="InterPro" id="IPR058240">
    <property type="entry name" value="rSAM_sf"/>
</dbReference>
<dbReference type="InterPro" id="IPR007197">
    <property type="entry name" value="rSAM"/>
</dbReference>
<dbReference type="AlphaFoldDB" id="A0A2K2F6Y1"/>
<dbReference type="CDD" id="cd01335">
    <property type="entry name" value="Radical_SAM"/>
    <property type="match status" value="2"/>
</dbReference>
<evidence type="ECO:0000259" key="5">
    <source>
        <dbReference type="PROSITE" id="PS51918"/>
    </source>
</evidence>
<evidence type="ECO:0000256" key="1">
    <source>
        <dbReference type="ARBA" id="ARBA00022691"/>
    </source>
</evidence>
<gene>
    <name evidence="6" type="ORF">CDQ84_18825</name>
</gene>
<evidence type="ECO:0000256" key="4">
    <source>
        <dbReference type="ARBA" id="ARBA00023014"/>
    </source>
</evidence>
<organism evidence="6 7">
    <name type="scientific">Clostridium thermosuccinogenes</name>
    <dbReference type="NCBI Taxonomy" id="84032"/>
    <lineage>
        <taxon>Bacteria</taxon>
        <taxon>Bacillati</taxon>
        <taxon>Bacillota</taxon>
        <taxon>Clostridia</taxon>
        <taxon>Eubacteriales</taxon>
        <taxon>Clostridiaceae</taxon>
        <taxon>Clostridium</taxon>
    </lineage>
</organism>
<dbReference type="Gene3D" id="3.20.20.70">
    <property type="entry name" value="Aldolase class I"/>
    <property type="match status" value="2"/>
</dbReference>
<dbReference type="InterPro" id="IPR013785">
    <property type="entry name" value="Aldolase_TIM"/>
</dbReference>
<accession>A0A2K2F6Y1</accession>
<name>A0A2K2F6Y1_9CLOT</name>
<dbReference type="InterPro" id="IPR050377">
    <property type="entry name" value="Radical_SAM_PqqE_MftC-like"/>
</dbReference>
<evidence type="ECO:0000313" key="6">
    <source>
        <dbReference type="EMBL" id="PNT94535.1"/>
    </source>
</evidence>
<dbReference type="OrthoDB" id="9763993at2"/>
<reference evidence="6 7" key="1">
    <citation type="submission" date="2017-06" db="EMBL/GenBank/DDBJ databases">
        <title>Investigating the central metabolism of Clostridium thermosuccinogenes.</title>
        <authorList>
            <person name="Koendjbiharie J.G."/>
            <person name="van Kranenburg R."/>
        </authorList>
    </citation>
    <scope>NUCLEOTIDE SEQUENCE [LARGE SCALE GENOMIC DNA]</scope>
    <source>
        <strain evidence="6 7">DSM 5806</strain>
    </source>
</reference>
<dbReference type="EMBL" id="NIOJ01000106">
    <property type="protein sequence ID" value="PNT94535.1"/>
    <property type="molecule type" value="Genomic_DNA"/>
</dbReference>
<proteinExistence type="predicted"/>
<feature type="domain" description="Radical SAM core" evidence="5">
    <location>
        <begin position="37"/>
        <end position="255"/>
    </location>
</feature>
<dbReference type="Proteomes" id="UP000236151">
    <property type="component" value="Unassembled WGS sequence"/>
</dbReference>
<dbReference type="SFLD" id="SFLDS00029">
    <property type="entry name" value="Radical_SAM"/>
    <property type="match status" value="2"/>
</dbReference>
<keyword evidence="3" id="KW-0408">Iron</keyword>
<dbReference type="GO" id="GO:0046872">
    <property type="term" value="F:metal ion binding"/>
    <property type="evidence" value="ECO:0007669"/>
    <property type="project" value="UniProtKB-KW"/>
</dbReference>
<dbReference type="GO" id="GO:0051536">
    <property type="term" value="F:iron-sulfur cluster binding"/>
    <property type="evidence" value="ECO:0007669"/>
    <property type="project" value="UniProtKB-KW"/>
</dbReference>
<dbReference type="SUPFAM" id="SSF102114">
    <property type="entry name" value="Radical SAM enzymes"/>
    <property type="match status" value="2"/>
</dbReference>
<dbReference type="PROSITE" id="PS51918">
    <property type="entry name" value="RADICAL_SAM"/>
    <property type="match status" value="2"/>
</dbReference>
<dbReference type="RefSeq" id="WP_103083263.1">
    <property type="nucleotide sequence ID" value="NZ_CP021850.1"/>
</dbReference>
<dbReference type="PANTHER" id="PTHR11228:SF7">
    <property type="entry name" value="PQQA PEPTIDE CYCLASE"/>
    <property type="match status" value="1"/>
</dbReference>
<evidence type="ECO:0000313" key="7">
    <source>
        <dbReference type="Proteomes" id="UP000236151"/>
    </source>
</evidence>
<keyword evidence="2" id="KW-0479">Metal-binding</keyword>
<dbReference type="SFLD" id="SFLDG01067">
    <property type="entry name" value="SPASM/twitch_domain_containing"/>
    <property type="match status" value="2"/>
</dbReference>
<dbReference type="GO" id="GO:0003824">
    <property type="term" value="F:catalytic activity"/>
    <property type="evidence" value="ECO:0007669"/>
    <property type="project" value="InterPro"/>
</dbReference>
<evidence type="ECO:0000256" key="3">
    <source>
        <dbReference type="ARBA" id="ARBA00023004"/>
    </source>
</evidence>
<protein>
    <recommendedName>
        <fullName evidence="5">Radical SAM core domain-containing protein</fullName>
    </recommendedName>
</protein>
<dbReference type="KEGG" id="cthd:CDO33_01630"/>
<sequence length="710" mass="82278">MKIYDELVKYNSKTMLTKKDLLLEFIVNEHYKKDNDFVYPYYINIYMTSKCNARCMFCCADGGNGEYDYDIANNIRKKLEKEIKPYNPLIVSLGGGEVMLFPKECLKYIKIFDKDTCIFLLTNLNYSINKEHLKVFEEMEKHAFSCIQTSIDSLELSTIGYLRKGTDFNKVIKNIQYIIKNFDIDLKINVTISEHNYNEINNILRFCLNEGIKNIHCNFLLPFGRAKRDVNLVSFFKILKGLENVVKFNNDFSDEITISIPIELVMTNYLFNLSGRGNLNEIEKLDSKQYVCNILVHENLCKAGWGDSKLIRIKNTSIIDAFKLSKNSNNNYRTKFCKQCKLADICEKSSYYLDKCLIQLFIEKMKSLLSHEDKSSARETARNFVYDLCRNESKYSCIELIVTSKCNGKCNFCQAMGSHDDKCCYFNIKDLKEFIGEKRVHVTISGGEPLIKQKEVISIIKLIKNNKNSIITLLTNLSLISDDFIDEIKKNFGYYDVIQVSIYSHDPVKHKIMSGRNDFHVITNNIIKMVEKEIPLRANLVLTKDNLYDLDDTFNYYKGLGVDHINISCLLDKGLAKGQLTEEYLLSYLFEIYEFTKKGYEGYNFALPIELLRAYHNCNMLFNENSDTKGNYNKEVKSTSLFVNYDGTVYDSITKKAIGSLSELRIEQLDKKTYKFNDSLCENCKSNIYCGGYALFINNNFISYCSNKIQ</sequence>
<keyword evidence="7" id="KW-1185">Reference proteome</keyword>
<comment type="caution">
    <text evidence="6">The sequence shown here is derived from an EMBL/GenBank/DDBJ whole genome shotgun (WGS) entry which is preliminary data.</text>
</comment>
<dbReference type="PANTHER" id="PTHR11228">
    <property type="entry name" value="RADICAL SAM DOMAIN PROTEIN"/>
    <property type="match status" value="1"/>
</dbReference>
<dbReference type="Pfam" id="PF04055">
    <property type="entry name" value="Radical_SAM"/>
    <property type="match status" value="2"/>
</dbReference>